<organism evidence="1 2">
    <name type="scientific">Pseudomonas asplenii</name>
    <dbReference type="NCBI Taxonomy" id="53407"/>
    <lineage>
        <taxon>Bacteria</taxon>
        <taxon>Pseudomonadati</taxon>
        <taxon>Pseudomonadota</taxon>
        <taxon>Gammaproteobacteria</taxon>
        <taxon>Pseudomonadales</taxon>
        <taxon>Pseudomonadaceae</taxon>
        <taxon>Pseudomonas</taxon>
    </lineage>
</organism>
<name>A0A0N0E2K2_9PSED</name>
<evidence type="ECO:0000313" key="2">
    <source>
        <dbReference type="Proteomes" id="UP000037931"/>
    </source>
</evidence>
<dbReference type="Proteomes" id="UP000037931">
    <property type="component" value="Unassembled WGS sequence"/>
</dbReference>
<comment type="caution">
    <text evidence="1">The sequence shown here is derived from an EMBL/GenBank/DDBJ whole genome shotgun (WGS) entry which is preliminary data.</text>
</comment>
<protein>
    <submittedName>
        <fullName evidence="1">Uncharacterized protein</fullName>
    </submittedName>
</protein>
<dbReference type="AlphaFoldDB" id="A0A0N0E2K2"/>
<evidence type="ECO:0000313" key="1">
    <source>
        <dbReference type="EMBL" id="KPA88983.1"/>
    </source>
</evidence>
<dbReference type="PATRIC" id="fig|50340.43.peg.1966"/>
<gene>
    <name evidence="1" type="ORF">PF66_04663</name>
</gene>
<accession>A0A0N0E2K2</accession>
<reference evidence="1 2" key="1">
    <citation type="journal article" date="2015" name="PLoS ONE">
        <title>Rice-Infecting Pseudomonas Genomes Are Highly Accessorized and Harbor Multiple Putative Virulence Mechanisms to Cause Sheath Brown Rot.</title>
        <authorList>
            <person name="Quibod I.L."/>
            <person name="Grande G."/>
            <person name="Oreiro E.G."/>
            <person name="Borja F.N."/>
            <person name="Dossa G.S."/>
            <person name="Mauleon R."/>
            <person name="Cruz C.V."/>
            <person name="Oliva R."/>
        </authorList>
    </citation>
    <scope>NUCLEOTIDE SEQUENCE [LARGE SCALE GENOMIC DNA]</scope>
    <source>
        <strain evidence="1 2">IRRI 6609</strain>
    </source>
</reference>
<sequence>MTTLAWQRAAPLYLDNGKLQPPGAVKIRWGSSTCLFGGRPEEHRHPDRRQRCGRLQGRQRYLRTYSRATRVAAPPAPTEVWCAAVCARRGPVGARLAREWAGKPCSTSGTWHRDQVVICFASSSSSTRTWARSTRCTTARASLRVVPCR</sequence>
<proteinExistence type="predicted"/>
<dbReference type="EMBL" id="JSYZ01000018">
    <property type="protein sequence ID" value="KPA88983.1"/>
    <property type="molecule type" value="Genomic_DNA"/>
</dbReference>
<keyword evidence="2" id="KW-1185">Reference proteome</keyword>